<organism evidence="1">
    <name type="scientific">marine sediment metagenome</name>
    <dbReference type="NCBI Taxonomy" id="412755"/>
    <lineage>
        <taxon>unclassified sequences</taxon>
        <taxon>metagenomes</taxon>
        <taxon>ecological metagenomes</taxon>
    </lineage>
</organism>
<gene>
    <name evidence="2" type="ORF">LCGC14_1416840</name>
    <name evidence="1" type="ORF">LCGC14_3061710</name>
</gene>
<evidence type="ECO:0000313" key="2">
    <source>
        <dbReference type="EMBL" id="KKM72812.1"/>
    </source>
</evidence>
<comment type="caution">
    <text evidence="1">The sequence shown here is derived from an EMBL/GenBank/DDBJ whole genome shotgun (WGS) entry which is preliminary data.</text>
</comment>
<name>A0A0F8Z9F3_9ZZZZ</name>
<evidence type="ECO:0000313" key="1">
    <source>
        <dbReference type="EMBL" id="KKK56721.1"/>
    </source>
</evidence>
<protein>
    <submittedName>
        <fullName evidence="1">Uncharacterized protein</fullName>
    </submittedName>
</protein>
<reference evidence="1" key="1">
    <citation type="journal article" date="2015" name="Nature">
        <title>Complex archaea that bridge the gap between prokaryotes and eukaryotes.</title>
        <authorList>
            <person name="Spang A."/>
            <person name="Saw J.H."/>
            <person name="Jorgensen S.L."/>
            <person name="Zaremba-Niedzwiedzka K."/>
            <person name="Martijn J."/>
            <person name="Lind A.E."/>
            <person name="van Eijk R."/>
            <person name="Schleper C."/>
            <person name="Guy L."/>
            <person name="Ettema T.J."/>
        </authorList>
    </citation>
    <scope>NUCLEOTIDE SEQUENCE</scope>
</reference>
<sequence length="121" mass="14236">MKRKISNDEERAFRLCHHDYGGKSVEYAAVMMDISVKEIKQLLCCIKHKAPQLFPILTPQHRAILTMYNQGISRATVAEDLNITLPVLKRRVRFLRTHGYLRDRKVVRYQPHMDSQVVQKF</sequence>
<dbReference type="AlphaFoldDB" id="A0A0F8Z9F3"/>
<dbReference type="EMBL" id="LAZR01064850">
    <property type="protein sequence ID" value="KKK56721.1"/>
    <property type="molecule type" value="Genomic_DNA"/>
</dbReference>
<accession>A0A0F8Z9F3</accession>
<proteinExistence type="predicted"/>
<dbReference type="EMBL" id="LAZR01009402">
    <property type="protein sequence ID" value="KKM72812.1"/>
    <property type="molecule type" value="Genomic_DNA"/>
</dbReference>